<name>A6W093_MARMS</name>
<evidence type="ECO:0000313" key="2">
    <source>
        <dbReference type="EMBL" id="ABR72122.1"/>
    </source>
</evidence>
<dbReference type="AlphaFoldDB" id="A6W093"/>
<dbReference type="InterPro" id="IPR007730">
    <property type="entry name" value="SPOR-like_dom"/>
</dbReference>
<dbReference type="InterPro" id="IPR036680">
    <property type="entry name" value="SPOR-like_sf"/>
</dbReference>
<dbReference type="PROSITE" id="PS51724">
    <property type="entry name" value="SPOR"/>
    <property type="match status" value="1"/>
</dbReference>
<protein>
    <submittedName>
        <fullName evidence="2">Sporulation domain protein</fullName>
    </submittedName>
</protein>
<reference evidence="2" key="1">
    <citation type="submission" date="2007-06" db="EMBL/GenBank/DDBJ databases">
        <title>Complete sequence of Marinomonas sp. MWYL1.</title>
        <authorList>
            <consortium name="US DOE Joint Genome Institute"/>
            <person name="Copeland A."/>
            <person name="Lucas S."/>
            <person name="Lapidus A."/>
            <person name="Barry K."/>
            <person name="Glavina del Rio T."/>
            <person name="Dalin E."/>
            <person name="Tice H."/>
            <person name="Pitluck S."/>
            <person name="Kiss H."/>
            <person name="Brettin T."/>
            <person name="Bruce D."/>
            <person name="Detter J.C."/>
            <person name="Han C."/>
            <person name="Schmutz J."/>
            <person name="Larimer F."/>
            <person name="Land M."/>
            <person name="Hauser L."/>
            <person name="Kyrpides N."/>
            <person name="Kim E."/>
            <person name="Johnston A.W.B."/>
            <person name="Todd J.D."/>
            <person name="Rogers R."/>
            <person name="Wexler M."/>
            <person name="Bond P.L."/>
            <person name="Li Y."/>
            <person name="Richardson P."/>
        </authorList>
    </citation>
    <scope>NUCLEOTIDE SEQUENCE [LARGE SCALE GENOMIC DNA]</scope>
    <source>
        <strain evidence="2">MWYL1</strain>
    </source>
</reference>
<dbReference type="Gene3D" id="3.30.70.1070">
    <property type="entry name" value="Sporulation related repeat"/>
    <property type="match status" value="1"/>
</dbReference>
<dbReference type="GO" id="GO:0042834">
    <property type="term" value="F:peptidoglycan binding"/>
    <property type="evidence" value="ECO:0007669"/>
    <property type="project" value="InterPro"/>
</dbReference>
<gene>
    <name evidence="2" type="ordered locus">Mmwyl1_3216</name>
</gene>
<dbReference type="STRING" id="400668.Mmwyl1_3216"/>
<dbReference type="HOGENOM" id="CLU_1832761_0_0_6"/>
<proteinExistence type="predicted"/>
<organism evidence="2">
    <name type="scientific">Marinomonas sp. (strain MWYL1)</name>
    <dbReference type="NCBI Taxonomy" id="400668"/>
    <lineage>
        <taxon>Bacteria</taxon>
        <taxon>Pseudomonadati</taxon>
        <taxon>Pseudomonadota</taxon>
        <taxon>Gammaproteobacteria</taxon>
        <taxon>Oceanospirillales</taxon>
        <taxon>Oceanospirillaceae</taxon>
        <taxon>Marinomonas</taxon>
    </lineage>
</organism>
<dbReference type="SUPFAM" id="SSF110997">
    <property type="entry name" value="Sporulation related repeat"/>
    <property type="match status" value="1"/>
</dbReference>
<dbReference type="Pfam" id="PF05036">
    <property type="entry name" value="SPOR"/>
    <property type="match status" value="1"/>
</dbReference>
<dbReference type="KEGG" id="mmw:Mmwyl1_3216"/>
<dbReference type="EMBL" id="CP000749">
    <property type="protein sequence ID" value="ABR72122.1"/>
    <property type="molecule type" value="Genomic_DNA"/>
</dbReference>
<accession>A6W093</accession>
<dbReference type="eggNOG" id="COG3147">
    <property type="taxonomic scope" value="Bacteria"/>
</dbReference>
<evidence type="ECO:0000259" key="1">
    <source>
        <dbReference type="PROSITE" id="PS51724"/>
    </source>
</evidence>
<feature type="domain" description="SPOR" evidence="1">
    <location>
        <begin position="62"/>
        <end position="137"/>
    </location>
</feature>
<sequence length="140" mass="15896">MKGSGKVINAIFENCNITTQINVENTNEKLESDLIDRALGNIGIERHSSSELDDSIETSLQPPNDGDWTLQIATFKTSENALRLIRKLIQSNYPAYQTAQNNLFKVYVGSAVQREEIERFRVKIKKEFSLSGIVVRYSRD</sequence>